<proteinExistence type="inferred from homology"/>
<dbReference type="InterPro" id="IPR057326">
    <property type="entry name" value="KR_dom"/>
</dbReference>
<name>A0ABU8T2C9_9PSEU</name>
<dbReference type="SUPFAM" id="SSF51735">
    <property type="entry name" value="NAD(P)-binding Rossmann-fold domains"/>
    <property type="match status" value="1"/>
</dbReference>
<dbReference type="RefSeq" id="WP_340286232.1">
    <property type="nucleotide sequence ID" value="NZ_JBBJUP010000003.1"/>
</dbReference>
<dbReference type="PRINTS" id="PR00081">
    <property type="entry name" value="GDHRDH"/>
</dbReference>
<keyword evidence="6" id="KW-1185">Reference proteome</keyword>
<evidence type="ECO:0000256" key="1">
    <source>
        <dbReference type="ARBA" id="ARBA00006484"/>
    </source>
</evidence>
<protein>
    <submittedName>
        <fullName evidence="5">SDR family oxidoreductase</fullName>
    </submittedName>
</protein>
<dbReference type="PANTHER" id="PTHR24321:SF8">
    <property type="entry name" value="ESTRADIOL 17-BETA-DEHYDROGENASE 8-RELATED"/>
    <property type="match status" value="1"/>
</dbReference>
<feature type="domain" description="Ketoreductase" evidence="4">
    <location>
        <begin position="9"/>
        <end position="189"/>
    </location>
</feature>
<sequence length="251" mass="25161">MAAGSLQGKVAIVTGGASGIGRATAGRFVDAGASVVIADLDGEAAEAAAAELGEQAVALRVDVTDAAANAAAVERAESAFGRLDVLSCNAGITGYPVPALDADPDEFSTIFDVNVKGVWLGVRAAVPAMRRTGGGAITVTGSVMGERTRPGFGAYASSKAAANHLARTLALELAPDIRVNCLAPVATDTPMLPRFLGTDDPEAARERFIGSIPLARLAEAGDVADAAVFLASDAASFLTGVVLPVDGGRSI</sequence>
<dbReference type="SMART" id="SM00822">
    <property type="entry name" value="PKS_KR"/>
    <property type="match status" value="1"/>
</dbReference>
<dbReference type="PROSITE" id="PS00061">
    <property type="entry name" value="ADH_SHORT"/>
    <property type="match status" value="1"/>
</dbReference>
<comment type="caution">
    <text evidence="5">The sequence shown here is derived from an EMBL/GenBank/DDBJ whole genome shotgun (WGS) entry which is preliminary data.</text>
</comment>
<reference evidence="5 6" key="1">
    <citation type="submission" date="2024-03" db="EMBL/GenBank/DDBJ databases">
        <title>Draft genome sequence of Pseudonocardia sp. DW16-2.</title>
        <authorList>
            <person name="Duangmal K."/>
        </authorList>
    </citation>
    <scope>NUCLEOTIDE SEQUENCE [LARGE SCALE GENOMIC DNA]</scope>
    <source>
        <strain evidence="5 6">DW16-2</strain>
    </source>
</reference>
<dbReference type="Gene3D" id="3.40.50.720">
    <property type="entry name" value="NAD(P)-binding Rossmann-like Domain"/>
    <property type="match status" value="1"/>
</dbReference>
<evidence type="ECO:0000259" key="4">
    <source>
        <dbReference type="SMART" id="SM00822"/>
    </source>
</evidence>
<dbReference type="PRINTS" id="PR00080">
    <property type="entry name" value="SDRFAMILY"/>
</dbReference>
<dbReference type="InterPro" id="IPR002347">
    <property type="entry name" value="SDR_fam"/>
</dbReference>
<evidence type="ECO:0000313" key="5">
    <source>
        <dbReference type="EMBL" id="MEJ8278107.1"/>
    </source>
</evidence>
<keyword evidence="3" id="KW-0520">NAD</keyword>
<evidence type="ECO:0000313" key="6">
    <source>
        <dbReference type="Proteomes" id="UP001364211"/>
    </source>
</evidence>
<comment type="similarity">
    <text evidence="1">Belongs to the short-chain dehydrogenases/reductases (SDR) family.</text>
</comment>
<evidence type="ECO:0000256" key="3">
    <source>
        <dbReference type="ARBA" id="ARBA00023027"/>
    </source>
</evidence>
<gene>
    <name evidence="5" type="ORF">WJX68_04105</name>
</gene>
<dbReference type="InterPro" id="IPR020904">
    <property type="entry name" value="Sc_DH/Rdtase_CS"/>
</dbReference>
<dbReference type="Pfam" id="PF13561">
    <property type="entry name" value="adh_short_C2"/>
    <property type="match status" value="1"/>
</dbReference>
<organism evidence="5 6">
    <name type="scientific">Pseudonocardia spirodelae</name>
    <dbReference type="NCBI Taxonomy" id="3133431"/>
    <lineage>
        <taxon>Bacteria</taxon>
        <taxon>Bacillati</taxon>
        <taxon>Actinomycetota</taxon>
        <taxon>Actinomycetes</taxon>
        <taxon>Pseudonocardiales</taxon>
        <taxon>Pseudonocardiaceae</taxon>
        <taxon>Pseudonocardia</taxon>
    </lineage>
</organism>
<dbReference type="Proteomes" id="UP001364211">
    <property type="component" value="Unassembled WGS sequence"/>
</dbReference>
<dbReference type="InterPro" id="IPR036291">
    <property type="entry name" value="NAD(P)-bd_dom_sf"/>
</dbReference>
<keyword evidence="2" id="KW-0560">Oxidoreductase</keyword>
<dbReference type="EMBL" id="JBBJUP010000003">
    <property type="protein sequence ID" value="MEJ8278107.1"/>
    <property type="molecule type" value="Genomic_DNA"/>
</dbReference>
<evidence type="ECO:0000256" key="2">
    <source>
        <dbReference type="ARBA" id="ARBA00023002"/>
    </source>
</evidence>
<dbReference type="NCBIfam" id="NF005559">
    <property type="entry name" value="PRK07231.1"/>
    <property type="match status" value="1"/>
</dbReference>
<accession>A0ABU8T2C9</accession>
<dbReference type="PANTHER" id="PTHR24321">
    <property type="entry name" value="DEHYDROGENASES, SHORT CHAIN"/>
    <property type="match status" value="1"/>
</dbReference>